<keyword evidence="4" id="KW-1185">Reference proteome</keyword>
<feature type="transmembrane region" description="Helical" evidence="2">
    <location>
        <begin position="79"/>
        <end position="100"/>
    </location>
</feature>
<evidence type="ECO:0000256" key="1">
    <source>
        <dbReference type="SAM" id="MobiDB-lite"/>
    </source>
</evidence>
<accession>A0AAD4N1X5</accession>
<feature type="compositionally biased region" description="Basic residues" evidence="1">
    <location>
        <begin position="110"/>
        <end position="122"/>
    </location>
</feature>
<feature type="region of interest" description="Disordered" evidence="1">
    <location>
        <begin position="110"/>
        <end position="147"/>
    </location>
</feature>
<organism evidence="3 4">
    <name type="scientific">Ditylenchus destructor</name>
    <dbReference type="NCBI Taxonomy" id="166010"/>
    <lineage>
        <taxon>Eukaryota</taxon>
        <taxon>Metazoa</taxon>
        <taxon>Ecdysozoa</taxon>
        <taxon>Nematoda</taxon>
        <taxon>Chromadorea</taxon>
        <taxon>Rhabditida</taxon>
        <taxon>Tylenchina</taxon>
        <taxon>Tylenchomorpha</taxon>
        <taxon>Sphaerularioidea</taxon>
        <taxon>Anguinidae</taxon>
        <taxon>Anguininae</taxon>
        <taxon>Ditylenchus</taxon>
    </lineage>
</organism>
<feature type="compositionally biased region" description="Polar residues" evidence="1">
    <location>
        <begin position="226"/>
        <end position="235"/>
    </location>
</feature>
<keyword evidence="2" id="KW-1133">Transmembrane helix</keyword>
<evidence type="ECO:0000313" key="3">
    <source>
        <dbReference type="EMBL" id="KAI1712166.1"/>
    </source>
</evidence>
<evidence type="ECO:0000256" key="2">
    <source>
        <dbReference type="SAM" id="Phobius"/>
    </source>
</evidence>
<protein>
    <submittedName>
        <fullName evidence="3">Uncharacterized protein</fullName>
    </submittedName>
</protein>
<evidence type="ECO:0000313" key="4">
    <source>
        <dbReference type="Proteomes" id="UP001201812"/>
    </source>
</evidence>
<feature type="region of interest" description="Disordered" evidence="1">
    <location>
        <begin position="205"/>
        <end position="239"/>
    </location>
</feature>
<gene>
    <name evidence="3" type="ORF">DdX_09709</name>
</gene>
<keyword evidence="2" id="KW-0472">Membrane</keyword>
<name>A0AAD4N1X5_9BILA</name>
<keyword evidence="2" id="KW-0812">Transmembrane</keyword>
<comment type="caution">
    <text evidence="3">The sequence shown here is derived from an EMBL/GenBank/DDBJ whole genome shotgun (WGS) entry which is preliminary data.</text>
</comment>
<feature type="compositionally biased region" description="Polar residues" evidence="1">
    <location>
        <begin position="205"/>
        <end position="218"/>
    </location>
</feature>
<proteinExistence type="predicted"/>
<sequence>MNDSIIVAAFTYLLKETMGNSDSHLNRMDSSQQLSLMDQPPVNYNYPDMNVIFKGIPKMMQVADDMHRMTNYIMDLRNMAFAMSAIGFMAVIMCAAFKLYQSRKVAQRRRSRCNHHHHRTYHHNTDSEQSSLSRPGGGAGSSRYSNKHHLDWSRHGAAAIDMEKLIEQSRQTPPHGKSYAVNATPSSMHAITQGIQSGSMSEYAQPLRATTPSDSSPPANVHSPIQLHSNQTQPNGGHVIKRLDPVKLTVDEVPYADT</sequence>
<dbReference type="EMBL" id="JAKKPZ010000019">
    <property type="protein sequence ID" value="KAI1712166.1"/>
    <property type="molecule type" value="Genomic_DNA"/>
</dbReference>
<dbReference type="Proteomes" id="UP001201812">
    <property type="component" value="Unassembled WGS sequence"/>
</dbReference>
<dbReference type="AlphaFoldDB" id="A0AAD4N1X5"/>
<reference evidence="3" key="1">
    <citation type="submission" date="2022-01" db="EMBL/GenBank/DDBJ databases">
        <title>Genome Sequence Resource for Two Populations of Ditylenchus destructor, the Migratory Endoparasitic Phytonematode.</title>
        <authorList>
            <person name="Zhang H."/>
            <person name="Lin R."/>
            <person name="Xie B."/>
        </authorList>
    </citation>
    <scope>NUCLEOTIDE SEQUENCE</scope>
    <source>
        <strain evidence="3">BazhouSP</strain>
    </source>
</reference>